<protein>
    <submittedName>
        <fullName evidence="2">Uncharacterized protein</fullName>
    </submittedName>
</protein>
<gene>
    <name evidence="2" type="ORF">URODEC1_LOCUS111546</name>
</gene>
<feature type="region of interest" description="Disordered" evidence="1">
    <location>
        <begin position="1"/>
        <end position="141"/>
    </location>
</feature>
<organism evidence="2 3">
    <name type="scientific">Urochloa decumbens</name>
    <dbReference type="NCBI Taxonomy" id="240449"/>
    <lineage>
        <taxon>Eukaryota</taxon>
        <taxon>Viridiplantae</taxon>
        <taxon>Streptophyta</taxon>
        <taxon>Embryophyta</taxon>
        <taxon>Tracheophyta</taxon>
        <taxon>Spermatophyta</taxon>
        <taxon>Magnoliopsida</taxon>
        <taxon>Liliopsida</taxon>
        <taxon>Poales</taxon>
        <taxon>Poaceae</taxon>
        <taxon>PACMAD clade</taxon>
        <taxon>Panicoideae</taxon>
        <taxon>Panicodae</taxon>
        <taxon>Paniceae</taxon>
        <taxon>Melinidinae</taxon>
        <taxon>Urochloa</taxon>
    </lineage>
</organism>
<accession>A0ABC9G4C7</accession>
<dbReference type="PANTHER" id="PTHR33085:SF63">
    <property type="entry name" value="DUF295 DOMAIN-CONTAINING PROTEIN"/>
    <property type="match status" value="1"/>
</dbReference>
<dbReference type="PANTHER" id="PTHR33085">
    <property type="entry name" value="OS12G0113100 PROTEIN-RELATED"/>
    <property type="match status" value="1"/>
</dbReference>
<feature type="compositionally biased region" description="Low complexity" evidence="1">
    <location>
        <begin position="58"/>
        <end position="92"/>
    </location>
</feature>
<proteinExistence type="predicted"/>
<reference evidence="3" key="1">
    <citation type="submission" date="2024-06" db="EMBL/GenBank/DDBJ databases">
        <authorList>
            <person name="Ryan C."/>
        </authorList>
    </citation>
    <scope>NUCLEOTIDE SEQUENCE [LARGE SCALE GENOMIC DNA]</scope>
</reference>
<reference evidence="2 3" key="2">
    <citation type="submission" date="2024-10" db="EMBL/GenBank/DDBJ databases">
        <authorList>
            <person name="Ryan C."/>
        </authorList>
    </citation>
    <scope>NUCLEOTIDE SEQUENCE [LARGE SCALE GENOMIC DNA]</scope>
</reference>
<evidence type="ECO:0000313" key="3">
    <source>
        <dbReference type="Proteomes" id="UP001497457"/>
    </source>
</evidence>
<dbReference type="Pfam" id="PF07893">
    <property type="entry name" value="DUF1668"/>
    <property type="match status" value="1"/>
</dbReference>
<sequence length="450" mass="50393">MARPPRRSNEGKQKRQRRRRLYILTKHYGDQGTRIYKLNEDDFDSDDAFSEHSEDSGSRSSSEDSGSAYTEDSCFTASDDSDDSSSTYSGDSGFTASDDTKDSGSASSDDSEDSRFTSSDDSDDSSSTASEESDQDLFDSEYDVDSRARRLRHRRLVVRLGSQGGGLPEFLAAGTKIVGLNRSSLRATDVSFAFDSATRVVSAVPPFQSPKKAVAFWMAGGAIYALDRNRRDGVGSQERCVFERLGPEPRGRRPWRWEPLPPPPIRKNLYLELESHAVHPDGATVFLSFNDAGTFSFDGERREWARHGAWLLPFDGEAFYVQSLDAWVGLCKMHTGRLAACRAVEDRSGGDEPRCRCGRDVLFRHNWRRHFDASLVYKGKSKFCLLETVTGEHNGRYSETDTSSCPILLRVVTFRVQHSFDGELCVVDRRSSVYELPPHSSGQKPLAFWV</sequence>
<evidence type="ECO:0000313" key="2">
    <source>
        <dbReference type="EMBL" id="CAL5086359.1"/>
    </source>
</evidence>
<dbReference type="Proteomes" id="UP001497457">
    <property type="component" value="Chromosome 8b"/>
</dbReference>
<dbReference type="EMBL" id="OZ075118">
    <property type="protein sequence ID" value="CAL5086359.1"/>
    <property type="molecule type" value="Genomic_DNA"/>
</dbReference>
<name>A0ABC9G4C7_9POAL</name>
<keyword evidence="3" id="KW-1185">Reference proteome</keyword>
<dbReference type="InterPro" id="IPR012871">
    <property type="entry name" value="DUF1668_ORYSA"/>
</dbReference>
<dbReference type="AlphaFoldDB" id="A0ABC9G4C7"/>
<evidence type="ECO:0000256" key="1">
    <source>
        <dbReference type="SAM" id="MobiDB-lite"/>
    </source>
</evidence>
<feature type="compositionally biased region" description="Acidic residues" evidence="1">
    <location>
        <begin position="131"/>
        <end position="141"/>
    </location>
</feature>